<feature type="region of interest" description="Disordered" evidence="3">
    <location>
        <begin position="28"/>
        <end position="51"/>
    </location>
</feature>
<feature type="domain" description="DNA/RNA non-specific endonuclease/pyrophosphatase/phosphodiesterase" evidence="5">
    <location>
        <begin position="91"/>
        <end position="296"/>
    </location>
</feature>
<dbReference type="SMART" id="SM00892">
    <property type="entry name" value="Endonuclease_NS"/>
    <property type="match status" value="1"/>
</dbReference>
<dbReference type="SMART" id="SM00477">
    <property type="entry name" value="NUC"/>
    <property type="match status" value="1"/>
</dbReference>
<feature type="active site" description="Proton acceptor" evidence="1">
    <location>
        <position position="153"/>
    </location>
</feature>
<feature type="domain" description="ENPP1-3/EXOG-like endonuclease/phosphodiesterase" evidence="4">
    <location>
        <begin position="92"/>
        <end position="296"/>
    </location>
</feature>
<protein>
    <recommendedName>
        <fullName evidence="8">Endonuclease</fullName>
    </recommendedName>
</protein>
<dbReference type="InterPro" id="IPR020821">
    <property type="entry name" value="ENPP1-3/EXOG-like_nuc-like"/>
</dbReference>
<evidence type="ECO:0000313" key="7">
    <source>
        <dbReference type="Proteomes" id="UP000187941"/>
    </source>
</evidence>
<dbReference type="STRING" id="1178516.AWR27_14200"/>
<dbReference type="EMBL" id="CP014263">
    <property type="protein sequence ID" value="AQG80372.1"/>
    <property type="molecule type" value="Genomic_DNA"/>
</dbReference>
<dbReference type="InterPro" id="IPR044929">
    <property type="entry name" value="DNA/RNA_non-sp_Endonuclease_sf"/>
</dbReference>
<evidence type="ECO:0000313" key="6">
    <source>
        <dbReference type="EMBL" id="AQG80372.1"/>
    </source>
</evidence>
<dbReference type="InterPro" id="IPR040255">
    <property type="entry name" value="Non-specific_endonuclease"/>
</dbReference>
<dbReference type="GO" id="GO:0003676">
    <property type="term" value="F:nucleic acid binding"/>
    <property type="evidence" value="ECO:0007669"/>
    <property type="project" value="InterPro"/>
</dbReference>
<keyword evidence="7" id="KW-1185">Reference proteome</keyword>
<name>A0A1P9WYB1_9BACT</name>
<dbReference type="PANTHER" id="PTHR13966">
    <property type="entry name" value="ENDONUCLEASE RELATED"/>
    <property type="match status" value="1"/>
</dbReference>
<dbReference type="GO" id="GO:0046872">
    <property type="term" value="F:metal ion binding"/>
    <property type="evidence" value="ECO:0007669"/>
    <property type="project" value="UniProtKB-KW"/>
</dbReference>
<dbReference type="PANTHER" id="PTHR13966:SF5">
    <property type="entry name" value="ENDONUCLEASE G, MITOCHONDRIAL"/>
    <property type="match status" value="1"/>
</dbReference>
<evidence type="ECO:0000259" key="5">
    <source>
        <dbReference type="SMART" id="SM00892"/>
    </source>
</evidence>
<evidence type="ECO:0008006" key="8">
    <source>
        <dbReference type="Google" id="ProtNLM"/>
    </source>
</evidence>
<dbReference type="CDD" id="cd00091">
    <property type="entry name" value="NUC"/>
    <property type="match status" value="1"/>
</dbReference>
<dbReference type="SUPFAM" id="SSF54060">
    <property type="entry name" value="His-Me finger endonucleases"/>
    <property type="match status" value="1"/>
</dbReference>
<dbReference type="Gene3D" id="3.40.570.10">
    <property type="entry name" value="Extracellular Endonuclease, subunit A"/>
    <property type="match status" value="1"/>
</dbReference>
<reference evidence="6 7" key="1">
    <citation type="submission" date="2016-01" db="EMBL/GenBank/DDBJ databases">
        <authorList>
            <person name="Oliw E.H."/>
        </authorList>
    </citation>
    <scope>NUCLEOTIDE SEQUENCE [LARGE SCALE GENOMIC DNA]</scope>
    <source>
        <strain evidence="6 7">DY10</strain>
    </source>
</reference>
<dbReference type="GO" id="GO:0004519">
    <property type="term" value="F:endonuclease activity"/>
    <property type="evidence" value="ECO:0007669"/>
    <property type="project" value="TreeGrafter"/>
</dbReference>
<dbReference type="InterPro" id="IPR001604">
    <property type="entry name" value="Endo_G_ENPP1-like_dom"/>
</dbReference>
<evidence type="ECO:0000256" key="3">
    <source>
        <dbReference type="SAM" id="MobiDB-lite"/>
    </source>
</evidence>
<dbReference type="GO" id="GO:0016787">
    <property type="term" value="F:hydrolase activity"/>
    <property type="evidence" value="ECO:0007669"/>
    <property type="project" value="InterPro"/>
</dbReference>
<dbReference type="InterPro" id="IPR044925">
    <property type="entry name" value="His-Me_finger_sf"/>
</dbReference>
<gene>
    <name evidence="6" type="ORF">AWR27_14200</name>
</gene>
<dbReference type="KEGG" id="smon:AWR27_14200"/>
<organism evidence="6 7">
    <name type="scientific">Spirosoma montaniterrae</name>
    <dbReference type="NCBI Taxonomy" id="1178516"/>
    <lineage>
        <taxon>Bacteria</taxon>
        <taxon>Pseudomonadati</taxon>
        <taxon>Bacteroidota</taxon>
        <taxon>Cytophagia</taxon>
        <taxon>Cytophagales</taxon>
        <taxon>Cytophagaceae</taxon>
        <taxon>Spirosoma</taxon>
    </lineage>
</organism>
<evidence type="ECO:0000256" key="1">
    <source>
        <dbReference type="PIRSR" id="PIRSR640255-1"/>
    </source>
</evidence>
<evidence type="ECO:0000259" key="4">
    <source>
        <dbReference type="SMART" id="SM00477"/>
    </source>
</evidence>
<sequence length="321" mass="35994">MITTEFTKADLTRTATLEGMFRLNSTANGLTGDGLEAPGSEPTTPAEQFEGRNGYDASFLPGWEIDLPLATGAAAQDMRQLRDGSGSVELTYQNFSVVMSASRRLSMITAVNINGQESRRMSRIDKWSFDGRLDKTDQWGDELYFRNDLDRGHMVRREDPIWGTFEEARTANVDTFHFTNSCPQMAGVNQRTWLGLEDHILKHARADGMLVTVFTGPFFSDHDLPYRGALVPLAFWKVVAIVTEDGRPSATAYKVSQARELEELEFVFAGYKTFQISIQQVMDATNLDFSALLPFDGFTAHERATGEPLVELIDRLENIRI</sequence>
<accession>A0A1P9WYB1</accession>
<dbReference type="Pfam" id="PF01223">
    <property type="entry name" value="Endonuclease_NS"/>
    <property type="match status" value="1"/>
</dbReference>
<dbReference type="OrthoDB" id="9770276at2"/>
<dbReference type="Proteomes" id="UP000187941">
    <property type="component" value="Chromosome"/>
</dbReference>
<keyword evidence="2" id="KW-0479">Metal-binding</keyword>
<dbReference type="RefSeq" id="WP_083732853.1">
    <property type="nucleotide sequence ID" value="NZ_CP014263.1"/>
</dbReference>
<evidence type="ECO:0000256" key="2">
    <source>
        <dbReference type="PIRSR" id="PIRSR640255-2"/>
    </source>
</evidence>
<proteinExistence type="predicted"/>
<feature type="binding site" evidence="2">
    <location>
        <position position="189"/>
    </location>
    <ligand>
        <name>Mg(2+)</name>
        <dbReference type="ChEBI" id="CHEBI:18420"/>
        <note>catalytic</note>
    </ligand>
</feature>
<dbReference type="AlphaFoldDB" id="A0A1P9WYB1"/>